<dbReference type="InterPro" id="IPR014123">
    <property type="entry name" value="Superoxide_dismutase_Ni-type"/>
</dbReference>
<dbReference type="NCBIfam" id="TIGR02753">
    <property type="entry name" value="sodN"/>
    <property type="match status" value="1"/>
</dbReference>
<reference evidence="1 2" key="1">
    <citation type="journal article" date="2016" name="Nat. Commun.">
        <title>Thousands of microbial genomes shed light on interconnected biogeochemical processes in an aquifer system.</title>
        <authorList>
            <person name="Anantharaman K."/>
            <person name="Brown C.T."/>
            <person name="Hug L.A."/>
            <person name="Sharon I."/>
            <person name="Castelle C.J."/>
            <person name="Probst A.J."/>
            <person name="Thomas B.C."/>
            <person name="Singh A."/>
            <person name="Wilkins M.J."/>
            <person name="Karaoz U."/>
            <person name="Brodie E.L."/>
            <person name="Williams K.H."/>
            <person name="Hubbard S.S."/>
            <person name="Banfield J.F."/>
        </authorList>
    </citation>
    <scope>NUCLEOTIDE SEQUENCE [LARGE SCALE GENOMIC DNA]</scope>
</reference>
<dbReference type="Proteomes" id="UP000176645">
    <property type="component" value="Unassembled WGS sequence"/>
</dbReference>
<dbReference type="GO" id="GO:0016151">
    <property type="term" value="F:nickel cation binding"/>
    <property type="evidence" value="ECO:0007669"/>
    <property type="project" value="InterPro"/>
</dbReference>
<dbReference type="EMBL" id="MHCU01000041">
    <property type="protein sequence ID" value="OGY27306.1"/>
    <property type="molecule type" value="Genomic_DNA"/>
</dbReference>
<dbReference type="GO" id="GO:0004784">
    <property type="term" value="F:superoxide dismutase activity"/>
    <property type="evidence" value="ECO:0007669"/>
    <property type="project" value="InterPro"/>
</dbReference>
<evidence type="ECO:0000313" key="2">
    <source>
        <dbReference type="Proteomes" id="UP000176645"/>
    </source>
</evidence>
<sequence>MFLKTIDKIFPPQPVYAHCDIPCGIYDPYQAQVAAHTVVRMVNLLDEVNASSPEPDFDERKRIISRVARLTSVKEEHAETVKREVRIIWGDYFKPEHAEKFPNLHQLVFDIMKLASKARQEVNLEAAEQLLRKVQEFAEIFWTTKDKEPVRVKSTYPTEGELVLPK</sequence>
<gene>
    <name evidence="1" type="ORF">A2Z42_03590</name>
</gene>
<comment type="caution">
    <text evidence="1">The sequence shown here is derived from an EMBL/GenBank/DDBJ whole genome shotgun (WGS) entry which is preliminary data.</text>
</comment>
<accession>A0A1G1WHW9</accession>
<dbReference type="AlphaFoldDB" id="A0A1G1WHW9"/>
<dbReference type="Gene3D" id="1.20.120.400">
    <property type="entry name" value="Nickel-containing superoxide dismutase"/>
    <property type="match status" value="1"/>
</dbReference>
<dbReference type="Pfam" id="PF09055">
    <property type="entry name" value="Sod_Ni"/>
    <property type="match status" value="1"/>
</dbReference>
<evidence type="ECO:0000313" key="1">
    <source>
        <dbReference type="EMBL" id="OGY27306.1"/>
    </source>
</evidence>
<dbReference type="InterPro" id="IPR036502">
    <property type="entry name" value="NiSOD_sf"/>
</dbReference>
<protein>
    <submittedName>
        <fullName evidence="1">Superoxide dismutase, Ni</fullName>
    </submittedName>
</protein>
<organism evidence="1 2">
    <name type="scientific">Candidatus Woykebacteria bacterium RBG_19FT_COMBO_43_10</name>
    <dbReference type="NCBI Taxonomy" id="1802598"/>
    <lineage>
        <taxon>Bacteria</taxon>
        <taxon>Candidatus Woykeibacteriota</taxon>
    </lineage>
</organism>
<name>A0A1G1WHW9_9BACT</name>
<proteinExistence type="predicted"/>
<dbReference type="SUPFAM" id="SSF109770">
    <property type="entry name" value="Nickel-containing superoxide dismutase, NiSOD"/>
    <property type="match status" value="1"/>
</dbReference>